<dbReference type="FunFam" id="1.20.140.10:FF:000049">
    <property type="entry name" value="Acyl-CoA dehydrogenase"/>
    <property type="match status" value="1"/>
</dbReference>
<feature type="domain" description="Acyl-CoA dehydrogenase/oxidase N-terminal" evidence="9">
    <location>
        <begin position="6"/>
        <end position="117"/>
    </location>
</feature>
<dbReference type="InterPro" id="IPR009075">
    <property type="entry name" value="AcylCo_DH/oxidase_C"/>
</dbReference>
<dbReference type="EMBL" id="LVYV01000023">
    <property type="protein sequence ID" value="KZD22349.1"/>
    <property type="molecule type" value="Genomic_DNA"/>
</dbReference>
<dbReference type="Proteomes" id="UP000076574">
    <property type="component" value="Unassembled WGS sequence"/>
</dbReference>
<dbReference type="RefSeq" id="WP_068734991.1">
    <property type="nucleotide sequence ID" value="NZ_LVYV01000023.1"/>
</dbReference>
<evidence type="ECO:0000313" key="11">
    <source>
        <dbReference type="Proteomes" id="UP000076574"/>
    </source>
</evidence>
<feature type="domain" description="Acyl-CoA dehydrogenase/oxidase C-terminal" evidence="7">
    <location>
        <begin position="220"/>
        <end position="358"/>
    </location>
</feature>
<dbReference type="OrthoDB" id="9775090at2"/>
<dbReference type="STRING" id="943830.A4A58_09950"/>
<keyword evidence="4 6" id="KW-0274">FAD</keyword>
<evidence type="ECO:0000256" key="1">
    <source>
        <dbReference type="ARBA" id="ARBA00001974"/>
    </source>
</evidence>
<reference evidence="10 11" key="1">
    <citation type="submission" date="2016-03" db="EMBL/GenBank/DDBJ databases">
        <title>Microsymbionts genomes from the relict species Vavilovia formosa (Stev.) Fed.</title>
        <authorList>
            <person name="Kopat V."/>
            <person name="Chirak E."/>
            <person name="Kimeklis A."/>
            <person name="Andronov E."/>
        </authorList>
    </citation>
    <scope>NUCLEOTIDE SEQUENCE [LARGE SCALE GENOMIC DNA]</scope>
    <source>
        <strain evidence="10 11">Vaf07</strain>
    </source>
</reference>
<evidence type="ECO:0000259" key="7">
    <source>
        <dbReference type="Pfam" id="PF00441"/>
    </source>
</evidence>
<evidence type="ECO:0000259" key="9">
    <source>
        <dbReference type="Pfam" id="PF02771"/>
    </source>
</evidence>
<dbReference type="InterPro" id="IPR037069">
    <property type="entry name" value="AcylCoA_DH/ox_N_sf"/>
</dbReference>
<feature type="domain" description="Acyl-CoA oxidase/dehydrogenase middle" evidence="8">
    <location>
        <begin position="136"/>
        <end position="211"/>
    </location>
</feature>
<comment type="caution">
    <text evidence="10">The sequence shown here is derived from an EMBL/GenBank/DDBJ whole genome shotgun (WGS) entry which is preliminary data.</text>
</comment>
<dbReference type="InterPro" id="IPR013786">
    <property type="entry name" value="AcylCoA_DH/ox_N"/>
</dbReference>
<evidence type="ECO:0000259" key="8">
    <source>
        <dbReference type="Pfam" id="PF02770"/>
    </source>
</evidence>
<dbReference type="Gene3D" id="2.40.110.10">
    <property type="entry name" value="Butyryl-CoA Dehydrogenase, subunit A, domain 2"/>
    <property type="match status" value="1"/>
</dbReference>
<dbReference type="PANTHER" id="PTHR43884:SF20">
    <property type="entry name" value="ACYL-COA DEHYDROGENASE FADE28"/>
    <property type="match status" value="1"/>
</dbReference>
<dbReference type="InterPro" id="IPR046373">
    <property type="entry name" value="Acyl-CoA_Oxase/DH_mid-dom_sf"/>
</dbReference>
<protein>
    <submittedName>
        <fullName evidence="10">Acyl-CoA dehydrogenase</fullName>
    </submittedName>
</protein>
<keyword evidence="11" id="KW-1185">Reference proteome</keyword>
<name>A0A163YNE0_9BRAD</name>
<evidence type="ECO:0000313" key="10">
    <source>
        <dbReference type="EMBL" id="KZD22349.1"/>
    </source>
</evidence>
<organism evidence="10 11">
    <name type="scientific">Tardiphaga robiniae</name>
    <dbReference type="NCBI Taxonomy" id="943830"/>
    <lineage>
        <taxon>Bacteria</taxon>
        <taxon>Pseudomonadati</taxon>
        <taxon>Pseudomonadota</taxon>
        <taxon>Alphaproteobacteria</taxon>
        <taxon>Hyphomicrobiales</taxon>
        <taxon>Nitrobacteraceae</taxon>
        <taxon>Tardiphaga</taxon>
    </lineage>
</organism>
<dbReference type="GO" id="GO:0003995">
    <property type="term" value="F:acyl-CoA dehydrogenase activity"/>
    <property type="evidence" value="ECO:0007669"/>
    <property type="project" value="TreeGrafter"/>
</dbReference>
<dbReference type="FunFam" id="1.10.540.10:FF:000013">
    <property type="entry name" value="Acyl-CoA dehydrogenase"/>
    <property type="match status" value="1"/>
</dbReference>
<gene>
    <name evidence="10" type="ORF">A4A58_09950</name>
</gene>
<evidence type="ECO:0000256" key="6">
    <source>
        <dbReference type="RuleBase" id="RU362125"/>
    </source>
</evidence>
<keyword evidence="3 6" id="KW-0285">Flavoprotein</keyword>
<dbReference type="InterPro" id="IPR009100">
    <property type="entry name" value="AcylCoA_DH/oxidase_NM_dom_sf"/>
</dbReference>
<dbReference type="PANTHER" id="PTHR43884">
    <property type="entry name" value="ACYL-COA DEHYDROGENASE"/>
    <property type="match status" value="1"/>
</dbReference>
<dbReference type="SUPFAM" id="SSF56645">
    <property type="entry name" value="Acyl-CoA dehydrogenase NM domain-like"/>
    <property type="match status" value="1"/>
</dbReference>
<proteinExistence type="inferred from homology"/>
<dbReference type="Gene3D" id="1.10.540.10">
    <property type="entry name" value="Acyl-CoA dehydrogenase/oxidase, N-terminal domain"/>
    <property type="match status" value="1"/>
</dbReference>
<evidence type="ECO:0000256" key="3">
    <source>
        <dbReference type="ARBA" id="ARBA00022630"/>
    </source>
</evidence>
<dbReference type="GO" id="GO:0050660">
    <property type="term" value="F:flavin adenine dinucleotide binding"/>
    <property type="evidence" value="ECO:0007669"/>
    <property type="project" value="InterPro"/>
</dbReference>
<evidence type="ECO:0000256" key="4">
    <source>
        <dbReference type="ARBA" id="ARBA00022827"/>
    </source>
</evidence>
<dbReference type="Pfam" id="PF02770">
    <property type="entry name" value="Acyl-CoA_dh_M"/>
    <property type="match status" value="1"/>
</dbReference>
<evidence type="ECO:0000256" key="5">
    <source>
        <dbReference type="ARBA" id="ARBA00023002"/>
    </source>
</evidence>
<accession>A0A163YNE0</accession>
<dbReference type="InterPro" id="IPR036250">
    <property type="entry name" value="AcylCo_DH-like_C"/>
</dbReference>
<dbReference type="InterPro" id="IPR006091">
    <property type="entry name" value="Acyl-CoA_Oxase/DH_mid-dom"/>
</dbReference>
<sequence>MNFDFSDDQKQLRDEARRFLTEKCPPKAVRAVIDGKAPYDRELWKGLADMGFLGVAIPEAFGGSGAGHLELCVIAEEMGRALAPVPFSSTVYLAAEALLLAGSDAQKQKWLPAIAQGNAIGTLALFEGSGNPSPKAIKLAAANGVLNGTKKPVADGAIADFAIVAARTGSTGRDSDIALFLVDLTSEGVEAKALTSIDPSRNQAEISFKNVKAEPLGAANEGWSILSQVLDRAAVLIGFEQVGGSDRALEMGRDYALDRIAFGRQIGSFQAVKHMLADMYVSATLARSNCYYGAWALSTNASELPEAAAAARISATQAFQHCSKNNIQVHGGMGFTWEFDCHLYYRRSNAVAVGLGSLSYWEDQLIERMRQKNAA</sequence>
<comment type="similarity">
    <text evidence="2 6">Belongs to the acyl-CoA dehydrogenase family.</text>
</comment>
<dbReference type="SUPFAM" id="SSF47203">
    <property type="entry name" value="Acyl-CoA dehydrogenase C-terminal domain-like"/>
    <property type="match status" value="1"/>
</dbReference>
<dbReference type="Pfam" id="PF02771">
    <property type="entry name" value="Acyl-CoA_dh_N"/>
    <property type="match status" value="1"/>
</dbReference>
<evidence type="ECO:0000256" key="2">
    <source>
        <dbReference type="ARBA" id="ARBA00009347"/>
    </source>
</evidence>
<comment type="cofactor">
    <cofactor evidence="1 6">
        <name>FAD</name>
        <dbReference type="ChEBI" id="CHEBI:57692"/>
    </cofactor>
</comment>
<keyword evidence="5 6" id="KW-0560">Oxidoreductase</keyword>
<dbReference type="AlphaFoldDB" id="A0A163YNE0"/>
<dbReference type="Gene3D" id="1.20.140.10">
    <property type="entry name" value="Butyryl-CoA Dehydrogenase, subunit A, domain 3"/>
    <property type="match status" value="1"/>
</dbReference>
<dbReference type="Pfam" id="PF00441">
    <property type="entry name" value="Acyl-CoA_dh_1"/>
    <property type="match status" value="1"/>
</dbReference>